<keyword evidence="9 10" id="KW-0472">Membrane</keyword>
<dbReference type="GO" id="GO:0019344">
    <property type="term" value="P:cysteine biosynthetic process"/>
    <property type="evidence" value="ECO:0007669"/>
    <property type="project" value="TreeGrafter"/>
</dbReference>
<keyword evidence="4" id="KW-0997">Cell inner membrane</keyword>
<evidence type="ECO:0000256" key="8">
    <source>
        <dbReference type="ARBA" id="ARBA00023032"/>
    </source>
</evidence>
<keyword evidence="7 10" id="KW-1133">Transmembrane helix</keyword>
<dbReference type="OrthoDB" id="5294406at2"/>
<dbReference type="AlphaFoldDB" id="A0A1L8CN35"/>
<keyword evidence="3" id="KW-1003">Cell membrane</keyword>
<evidence type="ECO:0000313" key="11">
    <source>
        <dbReference type="EMBL" id="GAV20332.1"/>
    </source>
</evidence>
<dbReference type="Proteomes" id="UP000231632">
    <property type="component" value="Unassembled WGS sequence"/>
</dbReference>
<sequence>MFKGAALFITGLKQLLARAELRSVLWRMAGLLLVLMLLLTGGVFWLIDYVANLWIPEGDAWYWQIVSWLAWLLAFVLAVLCGIVSFVALGSAAVAPWLDLLARRVEQRTGSELAEQTSGWMQLVMHSLANSVRPLLGLMLWGGAALLFFWLPPVATALWVYGGVRFLSFELIDTPASRRNWNYARRKSELNEERWFYIGFSGLATLLLMVPLLNLLVIPAAVVGLSQHLVNREE</sequence>
<evidence type="ECO:0000256" key="6">
    <source>
        <dbReference type="ARBA" id="ARBA00022692"/>
    </source>
</evidence>
<dbReference type="PANTHER" id="PTHR37468">
    <property type="entry name" value="SULFATE TRANSPORTER CYSZ"/>
    <property type="match status" value="1"/>
</dbReference>
<feature type="transmembrane region" description="Helical" evidence="10">
    <location>
        <begin position="67"/>
        <end position="98"/>
    </location>
</feature>
<keyword evidence="6 10" id="KW-0812">Transmembrane</keyword>
<evidence type="ECO:0000256" key="5">
    <source>
        <dbReference type="ARBA" id="ARBA00022605"/>
    </source>
</evidence>
<evidence type="ECO:0000313" key="12">
    <source>
        <dbReference type="Proteomes" id="UP000231632"/>
    </source>
</evidence>
<protein>
    <submittedName>
        <fullName evidence="11">Putative sulfate transport protein CysZ</fullName>
    </submittedName>
</protein>
<comment type="subcellular location">
    <subcellularLocation>
        <location evidence="1">Membrane</location>
        <topology evidence="1">Multi-pass membrane protein</topology>
    </subcellularLocation>
</comment>
<gene>
    <name evidence="11" type="ORF">MMIC_P1297</name>
</gene>
<name>A0A1L8CN35_9PROT</name>
<proteinExistence type="predicted"/>
<feature type="transmembrane region" description="Helical" evidence="10">
    <location>
        <begin position="24"/>
        <end position="47"/>
    </location>
</feature>
<dbReference type="Pfam" id="PF07264">
    <property type="entry name" value="EI24"/>
    <property type="match status" value="1"/>
</dbReference>
<evidence type="ECO:0000256" key="2">
    <source>
        <dbReference type="ARBA" id="ARBA00022448"/>
    </source>
</evidence>
<keyword evidence="5" id="KW-0028">Amino-acid biosynthesis</keyword>
<dbReference type="InterPro" id="IPR059112">
    <property type="entry name" value="CysZ/EI24"/>
</dbReference>
<dbReference type="RefSeq" id="WP_072659651.1">
    <property type="nucleotide sequence ID" value="NZ_BDFD01000009.1"/>
</dbReference>
<evidence type="ECO:0000256" key="4">
    <source>
        <dbReference type="ARBA" id="ARBA00022519"/>
    </source>
</evidence>
<dbReference type="GO" id="GO:0000103">
    <property type="term" value="P:sulfate assimilation"/>
    <property type="evidence" value="ECO:0007669"/>
    <property type="project" value="TreeGrafter"/>
</dbReference>
<dbReference type="STRING" id="1921010.MMIC_P1297"/>
<comment type="caution">
    <text evidence="11">The sequence shown here is derived from an EMBL/GenBank/DDBJ whole genome shotgun (WGS) entry which is preliminary data.</text>
</comment>
<dbReference type="EMBL" id="BDFD01000009">
    <property type="protein sequence ID" value="GAV20332.1"/>
    <property type="molecule type" value="Genomic_DNA"/>
</dbReference>
<reference evidence="11 12" key="1">
    <citation type="journal article" date="2017" name="Arch. Microbiol.">
        <title>Mariprofundus micogutta sp. nov., a novel iron-oxidizing zetaproteobacterium isolated from a deep-sea hydrothermal field at the Bayonnaise knoll of the Izu-Ogasawara arc, and a description of Mariprofundales ord. nov. and Zetaproteobacteria classis nov.</title>
        <authorList>
            <person name="Makita H."/>
            <person name="Tanaka E."/>
            <person name="Mitsunobu S."/>
            <person name="Miyazaki M."/>
            <person name="Nunoura T."/>
            <person name="Uematsu K."/>
            <person name="Takaki Y."/>
            <person name="Nishi S."/>
            <person name="Shimamura S."/>
            <person name="Takai K."/>
        </authorList>
    </citation>
    <scope>NUCLEOTIDE SEQUENCE [LARGE SCALE GENOMIC DNA]</scope>
    <source>
        <strain evidence="11 12">ET2</strain>
    </source>
</reference>
<evidence type="ECO:0000256" key="7">
    <source>
        <dbReference type="ARBA" id="ARBA00022989"/>
    </source>
</evidence>
<keyword evidence="8" id="KW-0764">Sulfate transport</keyword>
<dbReference type="PANTHER" id="PTHR37468:SF1">
    <property type="entry name" value="SULFATE TRANSPORTER CYSZ"/>
    <property type="match status" value="1"/>
</dbReference>
<keyword evidence="12" id="KW-1185">Reference proteome</keyword>
<evidence type="ECO:0000256" key="1">
    <source>
        <dbReference type="ARBA" id="ARBA00004141"/>
    </source>
</evidence>
<accession>A0A1L8CN35</accession>
<evidence type="ECO:0000256" key="9">
    <source>
        <dbReference type="ARBA" id="ARBA00023136"/>
    </source>
</evidence>
<organism evidence="11 12">
    <name type="scientific">Mariprofundus micogutta</name>
    <dbReference type="NCBI Taxonomy" id="1921010"/>
    <lineage>
        <taxon>Bacteria</taxon>
        <taxon>Pseudomonadati</taxon>
        <taxon>Pseudomonadota</taxon>
        <taxon>Candidatius Mariprofundia</taxon>
        <taxon>Mariprofundales</taxon>
        <taxon>Mariprofundaceae</taxon>
        <taxon>Mariprofundus</taxon>
    </lineage>
</organism>
<keyword evidence="2" id="KW-0813">Transport</keyword>
<dbReference type="GO" id="GO:0009675">
    <property type="term" value="F:high-affinity sulfate:proton symporter activity"/>
    <property type="evidence" value="ECO:0007669"/>
    <property type="project" value="TreeGrafter"/>
</dbReference>
<evidence type="ECO:0000256" key="3">
    <source>
        <dbReference type="ARBA" id="ARBA00022475"/>
    </source>
</evidence>
<dbReference type="GO" id="GO:0005886">
    <property type="term" value="C:plasma membrane"/>
    <property type="evidence" value="ECO:0007669"/>
    <property type="project" value="TreeGrafter"/>
</dbReference>
<evidence type="ECO:0000256" key="10">
    <source>
        <dbReference type="SAM" id="Phobius"/>
    </source>
</evidence>
<feature type="transmembrane region" description="Helical" evidence="10">
    <location>
        <begin position="195"/>
        <end position="225"/>
    </location>
</feature>
<feature type="transmembrane region" description="Helical" evidence="10">
    <location>
        <begin position="135"/>
        <end position="161"/>
    </location>
</feature>
<dbReference type="InterPro" id="IPR050480">
    <property type="entry name" value="CysZ-like"/>
</dbReference>